<feature type="domain" description="Fe2OG dioxygenase" evidence="7">
    <location>
        <begin position="174"/>
        <end position="281"/>
    </location>
</feature>
<dbReference type="EMBL" id="JABBFW010000002">
    <property type="protein sequence ID" value="NML14109.1"/>
    <property type="molecule type" value="Genomic_DNA"/>
</dbReference>
<evidence type="ECO:0000256" key="4">
    <source>
        <dbReference type="ARBA" id="ARBA00022964"/>
    </source>
</evidence>
<dbReference type="GO" id="GO:0004656">
    <property type="term" value="F:procollagen-proline 4-dioxygenase activity"/>
    <property type="evidence" value="ECO:0007669"/>
    <property type="project" value="TreeGrafter"/>
</dbReference>
<evidence type="ECO:0000259" key="7">
    <source>
        <dbReference type="PROSITE" id="PS51471"/>
    </source>
</evidence>
<gene>
    <name evidence="8" type="ORF">HHL10_03825</name>
</gene>
<accession>A0A848F6B6</accession>
<evidence type="ECO:0000256" key="2">
    <source>
        <dbReference type="ARBA" id="ARBA00022723"/>
    </source>
</evidence>
<keyword evidence="9" id="KW-1185">Reference proteome</keyword>
<evidence type="ECO:0000256" key="3">
    <source>
        <dbReference type="ARBA" id="ARBA00022896"/>
    </source>
</evidence>
<evidence type="ECO:0000256" key="5">
    <source>
        <dbReference type="ARBA" id="ARBA00023002"/>
    </source>
</evidence>
<evidence type="ECO:0000256" key="1">
    <source>
        <dbReference type="ARBA" id="ARBA00001961"/>
    </source>
</evidence>
<dbReference type="InterPro" id="IPR044862">
    <property type="entry name" value="Pro_4_hyd_alph_FE2OG_OXY"/>
</dbReference>
<dbReference type="GO" id="GO:0005506">
    <property type="term" value="F:iron ion binding"/>
    <property type="evidence" value="ECO:0007669"/>
    <property type="project" value="InterPro"/>
</dbReference>
<sequence length="285" mass="31283">MSQQITPELRQWIIDQARAGHRPEAVLAAMRASGWDEATAMEAMESTLQGFIDSLQKPTVQPAPLAKVAVPEPALESRPSTMQAGDRQVQVLMTMENPRVVVFGGLLSDEECDQLIELARPRLARSETVDTATGGSEVNAARTSSGMFFGRGETALHRRIEERIAALVNWPVENGEGLQILRYGPGAEYRPHHDYFDPEQPGTPAILQRGGQRVGTVVMYLNTPAQGGGTTFPDVGLEVAPFKGNAVFFSYERPHPDTRTLHGGAPVLDGEKWVATKWLRERVFV</sequence>
<reference evidence="8 9" key="1">
    <citation type="submission" date="2020-04" db="EMBL/GenBank/DDBJ databases">
        <title>Azohydromonas sp. isolated from soil.</title>
        <authorList>
            <person name="Dahal R.H."/>
        </authorList>
    </citation>
    <scope>NUCLEOTIDE SEQUENCE [LARGE SCALE GENOMIC DNA]</scope>
    <source>
        <strain evidence="8 9">G-1-1-14</strain>
    </source>
</reference>
<evidence type="ECO:0000256" key="6">
    <source>
        <dbReference type="ARBA" id="ARBA00023004"/>
    </source>
</evidence>
<evidence type="ECO:0000313" key="8">
    <source>
        <dbReference type="EMBL" id="NML14109.1"/>
    </source>
</evidence>
<dbReference type="GO" id="GO:0031418">
    <property type="term" value="F:L-ascorbic acid binding"/>
    <property type="evidence" value="ECO:0007669"/>
    <property type="project" value="UniProtKB-KW"/>
</dbReference>
<keyword evidence="2" id="KW-0479">Metal-binding</keyword>
<keyword evidence="4 8" id="KW-0223">Dioxygenase</keyword>
<dbReference type="PANTHER" id="PTHR10869:SF246">
    <property type="entry name" value="TRANSMEMBRANE PROLYL 4-HYDROXYLASE"/>
    <property type="match status" value="1"/>
</dbReference>
<comment type="caution">
    <text evidence="8">The sequence shown here is derived from an EMBL/GenBank/DDBJ whole genome shotgun (WGS) entry which is preliminary data.</text>
</comment>
<protein>
    <submittedName>
        <fullName evidence="8">2-oxoglutarate-dependent dioxygenase</fullName>
    </submittedName>
</protein>
<dbReference type="InterPro" id="IPR006620">
    <property type="entry name" value="Pro_4_hyd_alph"/>
</dbReference>
<name>A0A848F6B6_9BURK</name>
<dbReference type="SMART" id="SM00702">
    <property type="entry name" value="P4Hc"/>
    <property type="match status" value="1"/>
</dbReference>
<keyword evidence="6" id="KW-0408">Iron</keyword>
<comment type="cofactor">
    <cofactor evidence="1">
        <name>L-ascorbate</name>
        <dbReference type="ChEBI" id="CHEBI:38290"/>
    </cofactor>
</comment>
<proteinExistence type="predicted"/>
<dbReference type="InterPro" id="IPR005123">
    <property type="entry name" value="Oxoglu/Fe-dep_dioxygenase_dom"/>
</dbReference>
<dbReference type="Pfam" id="PF13640">
    <property type="entry name" value="2OG-FeII_Oxy_3"/>
    <property type="match status" value="1"/>
</dbReference>
<dbReference type="Proteomes" id="UP000574067">
    <property type="component" value="Unassembled WGS sequence"/>
</dbReference>
<dbReference type="PROSITE" id="PS51471">
    <property type="entry name" value="FE2OG_OXY"/>
    <property type="match status" value="1"/>
</dbReference>
<dbReference type="InterPro" id="IPR045054">
    <property type="entry name" value="P4HA-like"/>
</dbReference>
<keyword evidence="5" id="KW-0560">Oxidoreductase</keyword>
<dbReference type="RefSeq" id="WP_169159023.1">
    <property type="nucleotide sequence ID" value="NZ_JABBFW010000002.1"/>
</dbReference>
<dbReference type="Gene3D" id="2.60.120.620">
    <property type="entry name" value="q2cbj1_9rhob like domain"/>
    <property type="match status" value="1"/>
</dbReference>
<keyword evidence="3" id="KW-0847">Vitamin C</keyword>
<organism evidence="8 9">
    <name type="scientific">Azohydromonas caseinilytica</name>
    <dbReference type="NCBI Taxonomy" id="2728836"/>
    <lineage>
        <taxon>Bacteria</taxon>
        <taxon>Pseudomonadati</taxon>
        <taxon>Pseudomonadota</taxon>
        <taxon>Betaproteobacteria</taxon>
        <taxon>Burkholderiales</taxon>
        <taxon>Sphaerotilaceae</taxon>
        <taxon>Azohydromonas</taxon>
    </lineage>
</organism>
<dbReference type="PANTHER" id="PTHR10869">
    <property type="entry name" value="PROLYL 4-HYDROXYLASE ALPHA SUBUNIT"/>
    <property type="match status" value="1"/>
</dbReference>
<evidence type="ECO:0000313" key="9">
    <source>
        <dbReference type="Proteomes" id="UP000574067"/>
    </source>
</evidence>
<dbReference type="AlphaFoldDB" id="A0A848F6B6"/>